<feature type="transmembrane region" description="Helical" evidence="7">
    <location>
        <begin position="287"/>
        <end position="305"/>
    </location>
</feature>
<dbReference type="Gene3D" id="1.20.1250.20">
    <property type="entry name" value="MFS general substrate transporter like domains"/>
    <property type="match status" value="1"/>
</dbReference>
<sequence length="414" mass="43758">MDLTRKASIWLLLSTMFLTSLGFGVILPTLPFLSKHLGATPLEMGLAISVFSVASLFSSFLWGAASDRLGRRPVLIMGIVGYGLSSALLALAPNITVLLILRFLAGMMASAVSPSSMALVTELTSAEERPRILGYMGSINGIGFIFGPPVGAFLSIFGIGVPFASVGLLSILNGLLAMRFLPRGSKPAEGASEAIRPEVNKENAWVAGVKRLGLLLKNRMIAPLLFGSFVIALADASISSTLSYYITGPLQSTQTMAGWAFMMNAGVSAIAQATVFARIFTRYGDMMTIVIGFSFGAVGFFLLGLSQLLVWAFGAVALLSLCRGLAFPSITTGISLRISSALQGSGFGSYNTVGSLGRTLGPLIAGWLFSVHASSPFFFSGGLLLLTVGAFLLWTRRERKTSAHQQSNTVQKTV</sequence>
<comment type="subcellular location">
    <subcellularLocation>
        <location evidence="1">Cell membrane</location>
        <topology evidence="1">Multi-pass membrane protein</topology>
    </subcellularLocation>
</comment>
<dbReference type="InterPro" id="IPR001958">
    <property type="entry name" value="Tet-R_TetA/multi-R_MdtG-like"/>
</dbReference>
<feature type="transmembrane region" description="Helical" evidence="7">
    <location>
        <begin position="7"/>
        <end position="30"/>
    </location>
</feature>
<evidence type="ECO:0000256" key="6">
    <source>
        <dbReference type="ARBA" id="ARBA00023136"/>
    </source>
</evidence>
<keyword evidence="10" id="KW-1185">Reference proteome</keyword>
<evidence type="ECO:0000256" key="3">
    <source>
        <dbReference type="ARBA" id="ARBA00022475"/>
    </source>
</evidence>
<name>A0A3M8D7E9_9BACL</name>
<feature type="transmembrane region" description="Helical" evidence="7">
    <location>
        <begin position="220"/>
        <end position="246"/>
    </location>
</feature>
<evidence type="ECO:0000256" key="2">
    <source>
        <dbReference type="ARBA" id="ARBA00022448"/>
    </source>
</evidence>
<gene>
    <name evidence="9" type="ORF">EDM59_14020</name>
</gene>
<dbReference type="PANTHER" id="PTHR43414">
    <property type="entry name" value="MULTIDRUG RESISTANCE PROTEIN MDTG"/>
    <property type="match status" value="1"/>
</dbReference>
<protein>
    <submittedName>
        <fullName evidence="9">MFS transporter</fullName>
    </submittedName>
</protein>
<proteinExistence type="predicted"/>
<keyword evidence="3" id="KW-1003">Cell membrane</keyword>
<dbReference type="CDD" id="cd17325">
    <property type="entry name" value="MFS_MdtG_SLC18_like"/>
    <property type="match status" value="1"/>
</dbReference>
<dbReference type="PANTHER" id="PTHR43414:SF6">
    <property type="entry name" value="MULTIDRUG RESISTANCE PROTEIN MDTG"/>
    <property type="match status" value="1"/>
</dbReference>
<feature type="transmembrane region" description="Helical" evidence="7">
    <location>
        <begin position="42"/>
        <end position="62"/>
    </location>
</feature>
<dbReference type="Proteomes" id="UP000269573">
    <property type="component" value="Unassembled WGS sequence"/>
</dbReference>
<feature type="domain" description="Major facilitator superfamily (MFS) profile" evidence="8">
    <location>
        <begin position="8"/>
        <end position="399"/>
    </location>
</feature>
<feature type="transmembrane region" description="Helical" evidence="7">
    <location>
        <begin position="74"/>
        <end position="93"/>
    </location>
</feature>
<keyword evidence="2" id="KW-0813">Transport</keyword>
<dbReference type="SUPFAM" id="SSF103473">
    <property type="entry name" value="MFS general substrate transporter"/>
    <property type="match status" value="1"/>
</dbReference>
<dbReference type="PRINTS" id="PR01035">
    <property type="entry name" value="TCRTETA"/>
</dbReference>
<evidence type="ECO:0000256" key="7">
    <source>
        <dbReference type="SAM" id="Phobius"/>
    </source>
</evidence>
<organism evidence="9 10">
    <name type="scientific">Brevibacillus nitrificans</name>
    <dbReference type="NCBI Taxonomy" id="651560"/>
    <lineage>
        <taxon>Bacteria</taxon>
        <taxon>Bacillati</taxon>
        <taxon>Bacillota</taxon>
        <taxon>Bacilli</taxon>
        <taxon>Bacillales</taxon>
        <taxon>Paenibacillaceae</taxon>
        <taxon>Brevibacillus</taxon>
    </lineage>
</organism>
<dbReference type="GO" id="GO:0005886">
    <property type="term" value="C:plasma membrane"/>
    <property type="evidence" value="ECO:0007669"/>
    <property type="project" value="UniProtKB-SubCell"/>
</dbReference>
<evidence type="ECO:0000259" key="8">
    <source>
        <dbReference type="PROSITE" id="PS50850"/>
    </source>
</evidence>
<accession>A0A3M8D7E9</accession>
<dbReference type="Pfam" id="PF07690">
    <property type="entry name" value="MFS_1"/>
    <property type="match status" value="2"/>
</dbReference>
<evidence type="ECO:0000313" key="10">
    <source>
        <dbReference type="Proteomes" id="UP000269573"/>
    </source>
</evidence>
<evidence type="ECO:0000313" key="9">
    <source>
        <dbReference type="EMBL" id="RNB83649.1"/>
    </source>
</evidence>
<feature type="transmembrane region" description="Helical" evidence="7">
    <location>
        <begin position="375"/>
        <end position="394"/>
    </location>
</feature>
<keyword evidence="5 7" id="KW-1133">Transmembrane helix</keyword>
<comment type="caution">
    <text evidence="9">The sequence shown here is derived from an EMBL/GenBank/DDBJ whole genome shotgun (WGS) entry which is preliminary data.</text>
</comment>
<keyword evidence="6 7" id="KW-0472">Membrane</keyword>
<dbReference type="EMBL" id="RHHU01000010">
    <property type="protein sequence ID" value="RNB83649.1"/>
    <property type="molecule type" value="Genomic_DNA"/>
</dbReference>
<reference evidence="9 10" key="1">
    <citation type="submission" date="2018-10" db="EMBL/GenBank/DDBJ databases">
        <title>Phylogenomics of Brevibacillus.</title>
        <authorList>
            <person name="Dunlap C."/>
        </authorList>
    </citation>
    <scope>NUCLEOTIDE SEQUENCE [LARGE SCALE GENOMIC DNA]</scope>
    <source>
        <strain evidence="9 10">JCM 15774</strain>
    </source>
</reference>
<evidence type="ECO:0000256" key="4">
    <source>
        <dbReference type="ARBA" id="ARBA00022692"/>
    </source>
</evidence>
<dbReference type="AlphaFoldDB" id="A0A3M8D7E9"/>
<feature type="transmembrane region" description="Helical" evidence="7">
    <location>
        <begin position="258"/>
        <end position="280"/>
    </location>
</feature>
<dbReference type="GO" id="GO:0022857">
    <property type="term" value="F:transmembrane transporter activity"/>
    <property type="evidence" value="ECO:0007669"/>
    <property type="project" value="InterPro"/>
</dbReference>
<dbReference type="InterPro" id="IPR020846">
    <property type="entry name" value="MFS_dom"/>
</dbReference>
<keyword evidence="4 7" id="KW-0812">Transmembrane</keyword>
<dbReference type="RefSeq" id="WP_122924175.1">
    <property type="nucleotide sequence ID" value="NZ_RHHU01000010.1"/>
</dbReference>
<dbReference type="PROSITE" id="PS50850">
    <property type="entry name" value="MFS"/>
    <property type="match status" value="1"/>
</dbReference>
<dbReference type="InterPro" id="IPR036259">
    <property type="entry name" value="MFS_trans_sf"/>
</dbReference>
<evidence type="ECO:0000256" key="5">
    <source>
        <dbReference type="ARBA" id="ARBA00022989"/>
    </source>
</evidence>
<feature type="transmembrane region" description="Helical" evidence="7">
    <location>
        <begin position="156"/>
        <end position="176"/>
    </location>
</feature>
<evidence type="ECO:0000256" key="1">
    <source>
        <dbReference type="ARBA" id="ARBA00004651"/>
    </source>
</evidence>
<dbReference type="InterPro" id="IPR011701">
    <property type="entry name" value="MFS"/>
</dbReference>